<reference evidence="9 10" key="1">
    <citation type="submission" date="2016-10" db="EMBL/GenBank/DDBJ databases">
        <authorList>
            <person name="de Groot N.N."/>
        </authorList>
    </citation>
    <scope>NUCLEOTIDE SEQUENCE [LARGE SCALE GENOMIC DNA]</scope>
    <source>
        <strain evidence="9 10">CGMCC 4.6533</strain>
    </source>
</reference>
<evidence type="ECO:0000256" key="3">
    <source>
        <dbReference type="ARBA" id="ARBA00022692"/>
    </source>
</evidence>
<dbReference type="AlphaFoldDB" id="A0A1G9CH99"/>
<dbReference type="InterPro" id="IPR004869">
    <property type="entry name" value="MMPL_dom"/>
</dbReference>
<feature type="domain" description="Membrane transport protein MMPL" evidence="8">
    <location>
        <begin position="488"/>
        <end position="660"/>
    </location>
</feature>
<dbReference type="GO" id="GO:0005886">
    <property type="term" value="C:plasma membrane"/>
    <property type="evidence" value="ECO:0007669"/>
    <property type="project" value="UniProtKB-SubCell"/>
</dbReference>
<feature type="transmembrane region" description="Helical" evidence="7">
    <location>
        <begin position="576"/>
        <end position="597"/>
    </location>
</feature>
<feature type="transmembrane region" description="Helical" evidence="7">
    <location>
        <begin position="250"/>
        <end position="271"/>
    </location>
</feature>
<keyword evidence="10" id="KW-1185">Reference proteome</keyword>
<organism evidence="9 10">
    <name type="scientific">Nonomuraea jiangxiensis</name>
    <dbReference type="NCBI Taxonomy" id="633440"/>
    <lineage>
        <taxon>Bacteria</taxon>
        <taxon>Bacillati</taxon>
        <taxon>Actinomycetota</taxon>
        <taxon>Actinomycetes</taxon>
        <taxon>Streptosporangiales</taxon>
        <taxon>Streptosporangiaceae</taxon>
        <taxon>Nonomuraea</taxon>
    </lineage>
</organism>
<sequence length="765" mass="78511">MLSLAATVLAAPLVAGPPSGPVAGGFEDPRTDSATAARWTEAWYGGAADVVVLYRHPTVKVRDPRYRRAVHDSLRRLPGAYVRGTVTYWTGGAGEMVSRDGRSTYALVTLRGGPEAKRAGYAAIEERLRDAGNLRVSVGGPVPLAADFDGRLAGDLTRAVAVAAPVLLVLLVLVSGSLVAAVLPLVVGALAVLGALAWLRPGAGVSWYVVVMLGLVLAVDHSLFVLRVFRAELRAGAGSEQAVVRTVATAGRTVACAGLAVTAGLLVLALFPQPFLRSTGLGAAAAASSATLAALVVLPALLGILGRRVNALRLLPGPGRRWDGGGRQSEGLPGEGLPGEGRSGGGRSGGGWPAEGRPSGGRRGGGWHGVAASVTRRSVSHAVVVILVLLVLGFPLTRVTFGSPDHRALPATAESRQVAEAVDRDFAPAALSPIDVHVLVVRSFATRPATPGPLGQGHVPISAVTRVTAADVRPLKARLEQLPQVTGVRVTGVSQAGGAVRLAVRHEAAADAAPALVRLIRSMPPEPDVRRVVVGGPAAEQVDARDSLLAGLPWLALMVSLAVGALLLAAGGSLLLAVKGLLVTVLSLGASCGALTWAAQDGPLSPYLGPTGAIDPAVPVLIVVVVFALSTNHEFFLVSRARTEWSRTGDAAGAVAAGLRLPAPALLRLLGPMAWRHPRKPSPQASAGEETGDPPDAPPRVAASADRWPVVFGVDTDPVQVAEAGEPGEDVEAGRVGWVKVGEGRARVVRPGAGGRGWVWMEVDE</sequence>
<feature type="region of interest" description="Disordered" evidence="6">
    <location>
        <begin position="677"/>
        <end position="702"/>
    </location>
</feature>
<feature type="compositionally biased region" description="Gly residues" evidence="6">
    <location>
        <begin position="325"/>
        <end position="366"/>
    </location>
</feature>
<evidence type="ECO:0000256" key="6">
    <source>
        <dbReference type="SAM" id="MobiDB-lite"/>
    </source>
</evidence>
<feature type="transmembrane region" description="Helical" evidence="7">
    <location>
        <begin position="551"/>
        <end position="569"/>
    </location>
</feature>
<accession>A0A1G9CH99</accession>
<dbReference type="STRING" id="633440.SAMN05421869_116169"/>
<keyword evidence="5 7" id="KW-0472">Membrane</keyword>
<evidence type="ECO:0000259" key="8">
    <source>
        <dbReference type="Pfam" id="PF03176"/>
    </source>
</evidence>
<feature type="transmembrane region" description="Helical" evidence="7">
    <location>
        <begin position="205"/>
        <end position="229"/>
    </location>
</feature>
<comment type="subcellular location">
    <subcellularLocation>
        <location evidence="1">Cell membrane</location>
        <topology evidence="1">Multi-pass membrane protein</topology>
    </subcellularLocation>
</comment>
<dbReference type="PANTHER" id="PTHR33406">
    <property type="entry name" value="MEMBRANE PROTEIN MJ1562-RELATED"/>
    <property type="match status" value="1"/>
</dbReference>
<feature type="transmembrane region" description="Helical" evidence="7">
    <location>
        <begin position="283"/>
        <end position="305"/>
    </location>
</feature>
<evidence type="ECO:0000256" key="1">
    <source>
        <dbReference type="ARBA" id="ARBA00004651"/>
    </source>
</evidence>
<feature type="domain" description="Membrane transport protein MMPL" evidence="8">
    <location>
        <begin position="92"/>
        <end position="323"/>
    </location>
</feature>
<keyword evidence="4 7" id="KW-1133">Transmembrane helix</keyword>
<name>A0A1G9CH99_9ACTN</name>
<dbReference type="Pfam" id="PF03176">
    <property type="entry name" value="MMPL"/>
    <property type="match status" value="2"/>
</dbReference>
<evidence type="ECO:0000313" key="9">
    <source>
        <dbReference type="EMBL" id="SDK50946.1"/>
    </source>
</evidence>
<evidence type="ECO:0000256" key="4">
    <source>
        <dbReference type="ARBA" id="ARBA00022989"/>
    </source>
</evidence>
<feature type="transmembrane region" description="Helical" evidence="7">
    <location>
        <begin position="382"/>
        <end position="401"/>
    </location>
</feature>
<evidence type="ECO:0000256" key="2">
    <source>
        <dbReference type="ARBA" id="ARBA00022475"/>
    </source>
</evidence>
<dbReference type="PANTHER" id="PTHR33406:SF13">
    <property type="entry name" value="MEMBRANE PROTEIN YDFJ"/>
    <property type="match status" value="1"/>
</dbReference>
<keyword evidence="3 7" id="KW-0812">Transmembrane</keyword>
<proteinExistence type="predicted"/>
<dbReference type="EMBL" id="FNDJ01000016">
    <property type="protein sequence ID" value="SDK50946.1"/>
    <property type="molecule type" value="Genomic_DNA"/>
</dbReference>
<feature type="transmembrane region" description="Helical" evidence="7">
    <location>
        <begin position="617"/>
        <end position="638"/>
    </location>
</feature>
<gene>
    <name evidence="9" type="ORF">SAMN05421869_116169</name>
</gene>
<dbReference type="InterPro" id="IPR050545">
    <property type="entry name" value="Mycobact_MmpL"/>
</dbReference>
<protein>
    <submittedName>
        <fullName evidence="9">Putative drug exporter of the RND superfamily</fullName>
    </submittedName>
</protein>
<evidence type="ECO:0000256" key="5">
    <source>
        <dbReference type="ARBA" id="ARBA00023136"/>
    </source>
</evidence>
<feature type="region of interest" description="Disordered" evidence="6">
    <location>
        <begin position="320"/>
        <end position="366"/>
    </location>
</feature>
<keyword evidence="2" id="KW-1003">Cell membrane</keyword>
<evidence type="ECO:0000313" key="10">
    <source>
        <dbReference type="Proteomes" id="UP000199202"/>
    </source>
</evidence>
<evidence type="ECO:0000256" key="7">
    <source>
        <dbReference type="SAM" id="Phobius"/>
    </source>
</evidence>
<dbReference type="Proteomes" id="UP000199202">
    <property type="component" value="Unassembled WGS sequence"/>
</dbReference>
<dbReference type="SUPFAM" id="SSF82866">
    <property type="entry name" value="Multidrug efflux transporter AcrB transmembrane domain"/>
    <property type="match status" value="2"/>
</dbReference>
<dbReference type="Gene3D" id="1.20.1640.10">
    <property type="entry name" value="Multidrug efflux transporter AcrB transmembrane domain"/>
    <property type="match status" value="2"/>
</dbReference>